<organism evidence="5">
    <name type="scientific">Desulfobacca acetoxidans</name>
    <dbReference type="NCBI Taxonomy" id="60893"/>
    <lineage>
        <taxon>Bacteria</taxon>
        <taxon>Pseudomonadati</taxon>
        <taxon>Thermodesulfobacteriota</taxon>
        <taxon>Desulfobaccia</taxon>
        <taxon>Desulfobaccales</taxon>
        <taxon>Desulfobaccaceae</taxon>
        <taxon>Desulfobacca</taxon>
    </lineage>
</organism>
<comment type="caution">
    <text evidence="5">The sequence shown here is derived from an EMBL/GenBank/DDBJ whole genome shotgun (WGS) entry which is preliminary data.</text>
</comment>
<evidence type="ECO:0000256" key="2">
    <source>
        <dbReference type="ARBA" id="ARBA00022771"/>
    </source>
</evidence>
<dbReference type="SUPFAM" id="SSF57783">
    <property type="entry name" value="Zinc beta-ribbon"/>
    <property type="match status" value="1"/>
</dbReference>
<dbReference type="InterPro" id="IPR027417">
    <property type="entry name" value="P-loop_NTPase"/>
</dbReference>
<dbReference type="EMBL" id="DTKJ01000035">
    <property type="protein sequence ID" value="HGZ11492.1"/>
    <property type="molecule type" value="Genomic_DNA"/>
</dbReference>
<dbReference type="GO" id="GO:0003899">
    <property type="term" value="F:DNA-directed RNA polymerase activity"/>
    <property type="evidence" value="ECO:0007669"/>
    <property type="project" value="InterPro"/>
</dbReference>
<protein>
    <recommendedName>
        <fullName evidence="4">Zinc finger CHC2-type domain-containing protein</fullName>
    </recommendedName>
</protein>
<feature type="domain" description="Zinc finger CHC2-type" evidence="4">
    <location>
        <begin position="32"/>
        <end position="86"/>
    </location>
</feature>
<dbReference type="Pfam" id="PF01807">
    <property type="entry name" value="Zn_ribbon_DnaG"/>
    <property type="match status" value="1"/>
</dbReference>
<dbReference type="SUPFAM" id="SSF52540">
    <property type="entry name" value="P-loop containing nucleoside triphosphate hydrolases"/>
    <property type="match status" value="1"/>
</dbReference>
<proteinExistence type="predicted"/>
<dbReference type="GO" id="GO:0005737">
    <property type="term" value="C:cytoplasm"/>
    <property type="evidence" value="ECO:0007669"/>
    <property type="project" value="TreeGrafter"/>
</dbReference>
<sequence>MITAEEVKARLNFASFYTGELRDLKPGTNGNAMALCPFHEDKKPSLSVNLETGYFHCFGCGAEGDVFDFYQKRHGVDFKTALQELARLAGLDPDAEDRRGEEQGLTLEAFAEAKRLPIDFLQEHGVIEVKGGNGRPYVVFEYRGLGGKVIPEANRLRFSMAERPIAKRGGKPALYGLWRQAELLAEEGELLLVEGESDALTAWLYGLPAVGVPGKTLLKTLDPQFFQAFRSLYVWEEPDAEGWAQEVAGRLKDLPGLRVFAMTPPPGIKDLSEAHCRGMDILALVRQMQREAVEVITLQEEQIFISAFSLLSQHVEPPDNIISGGILPRGGGLIIAGESGDGKSLLRLQLAISLATSLQFLDFEIRKSRVLIIQSENTQREETYRLRRMLIGLGLNKEAIMDNILFLKPSLRFYLNKSKSALELEKIIKDSGADVVIYDPLTSFHNVNENDNVAIRQVLDTITQINRSLNTTAIVIHHFGKPSEFTTNAYRTRGASSIKDWADTLITLTRKNHEHKILRLLEFLKVRNGPEPKSLLLERDEFFLHHITEAEMLCPPEKVAEIIQNQGGTVEGFENLKQLISQTVNCSPRAAATFIKTAKERGFIKVVSDPQDSRKKIYVAV</sequence>
<keyword evidence="1" id="KW-0479">Metal-binding</keyword>
<dbReference type="AlphaFoldDB" id="A0A7C5AM47"/>
<dbReference type="PANTHER" id="PTHR30313:SF2">
    <property type="entry name" value="DNA PRIMASE"/>
    <property type="match status" value="1"/>
</dbReference>
<keyword evidence="2" id="KW-0863">Zinc-finger</keyword>
<dbReference type="GO" id="GO:0008270">
    <property type="term" value="F:zinc ion binding"/>
    <property type="evidence" value="ECO:0007669"/>
    <property type="project" value="UniProtKB-KW"/>
</dbReference>
<dbReference type="InterPro" id="IPR036977">
    <property type="entry name" value="DNA_primase_Znf_CHC2"/>
</dbReference>
<dbReference type="InterPro" id="IPR002694">
    <property type="entry name" value="Znf_CHC2"/>
</dbReference>
<dbReference type="SUPFAM" id="SSF56731">
    <property type="entry name" value="DNA primase core"/>
    <property type="match status" value="1"/>
</dbReference>
<dbReference type="Gene3D" id="3.90.580.10">
    <property type="entry name" value="Zinc finger, CHC2-type domain"/>
    <property type="match status" value="1"/>
</dbReference>
<evidence type="ECO:0000256" key="1">
    <source>
        <dbReference type="ARBA" id="ARBA00022723"/>
    </source>
</evidence>
<dbReference type="Pfam" id="PF13481">
    <property type="entry name" value="AAA_25"/>
    <property type="match status" value="1"/>
</dbReference>
<name>A0A7C5AM47_9BACT</name>
<gene>
    <name evidence="5" type="ORF">ENW48_04690</name>
</gene>
<evidence type="ECO:0000313" key="5">
    <source>
        <dbReference type="EMBL" id="HGZ11492.1"/>
    </source>
</evidence>
<dbReference type="InterPro" id="IPR050219">
    <property type="entry name" value="DnaG_primase"/>
</dbReference>
<reference evidence="5" key="1">
    <citation type="journal article" date="2020" name="mSystems">
        <title>Genome- and Community-Level Interaction Insights into Carbon Utilization and Element Cycling Functions of Hydrothermarchaeota in Hydrothermal Sediment.</title>
        <authorList>
            <person name="Zhou Z."/>
            <person name="Liu Y."/>
            <person name="Xu W."/>
            <person name="Pan J."/>
            <person name="Luo Z.H."/>
            <person name="Li M."/>
        </authorList>
    </citation>
    <scope>NUCLEOTIDE SEQUENCE [LARGE SCALE GENOMIC DNA]</scope>
    <source>
        <strain evidence="5">SpSt-853</strain>
    </source>
</reference>
<dbReference type="GO" id="GO:0003677">
    <property type="term" value="F:DNA binding"/>
    <property type="evidence" value="ECO:0007669"/>
    <property type="project" value="InterPro"/>
</dbReference>
<evidence type="ECO:0000259" key="4">
    <source>
        <dbReference type="SMART" id="SM00400"/>
    </source>
</evidence>
<dbReference type="PANTHER" id="PTHR30313">
    <property type="entry name" value="DNA PRIMASE"/>
    <property type="match status" value="1"/>
</dbReference>
<keyword evidence="3" id="KW-0862">Zinc</keyword>
<evidence type="ECO:0000256" key="3">
    <source>
        <dbReference type="ARBA" id="ARBA00022833"/>
    </source>
</evidence>
<accession>A0A7C5AM47</accession>
<dbReference type="SMART" id="SM00400">
    <property type="entry name" value="ZnF_CHCC"/>
    <property type="match status" value="1"/>
</dbReference>
<dbReference type="GO" id="GO:0006269">
    <property type="term" value="P:DNA replication, synthesis of primer"/>
    <property type="evidence" value="ECO:0007669"/>
    <property type="project" value="TreeGrafter"/>
</dbReference>
<dbReference type="Gene3D" id="3.40.50.300">
    <property type="entry name" value="P-loop containing nucleotide triphosphate hydrolases"/>
    <property type="match status" value="1"/>
</dbReference>
<dbReference type="Gene3D" id="3.40.1360.10">
    <property type="match status" value="1"/>
</dbReference>